<dbReference type="KEGG" id="emar:D1013_13655"/>
<keyword evidence="2" id="KW-1185">Reference proteome</keyword>
<organism evidence="1 2">
    <name type="scientific">Euzebyella marina</name>
    <dbReference type="NCBI Taxonomy" id="1761453"/>
    <lineage>
        <taxon>Bacteria</taxon>
        <taxon>Pseudomonadati</taxon>
        <taxon>Bacteroidota</taxon>
        <taxon>Flavobacteriia</taxon>
        <taxon>Flavobacteriales</taxon>
        <taxon>Flavobacteriaceae</taxon>
        <taxon>Euzebyella</taxon>
    </lineage>
</organism>
<evidence type="ECO:0000313" key="1">
    <source>
        <dbReference type="EMBL" id="AYN68348.1"/>
    </source>
</evidence>
<dbReference type="AlphaFoldDB" id="A0A3G2L7W0"/>
<dbReference type="OrthoDB" id="10012965at2"/>
<evidence type="ECO:0008006" key="3">
    <source>
        <dbReference type="Google" id="ProtNLM"/>
    </source>
</evidence>
<proteinExistence type="predicted"/>
<dbReference type="EMBL" id="CP032050">
    <property type="protein sequence ID" value="AYN68348.1"/>
    <property type="molecule type" value="Genomic_DNA"/>
</dbReference>
<gene>
    <name evidence="1" type="ORF">D1013_13655</name>
</gene>
<evidence type="ECO:0000313" key="2">
    <source>
        <dbReference type="Proteomes" id="UP000276309"/>
    </source>
</evidence>
<dbReference type="Proteomes" id="UP000276309">
    <property type="component" value="Chromosome"/>
</dbReference>
<reference evidence="1 2" key="1">
    <citation type="submission" date="2018-08" db="EMBL/GenBank/DDBJ databases">
        <title>The reduced genetic potential of extracellular carbohydrate catabolism in Euzebyella marina RN62, a Flavobacteriia bacterium isolated from the hadal water.</title>
        <authorList>
            <person name="Xue C."/>
        </authorList>
    </citation>
    <scope>NUCLEOTIDE SEQUENCE [LARGE SCALE GENOMIC DNA]</scope>
    <source>
        <strain evidence="1 2">RN62</strain>
    </source>
</reference>
<protein>
    <recommendedName>
        <fullName evidence="3">RiboL-PSP-HEPN domain-containing protein</fullName>
    </recommendedName>
</protein>
<accession>A0A3G2L7W0</accession>
<dbReference type="RefSeq" id="WP_121849361.1">
    <property type="nucleotide sequence ID" value="NZ_CP032050.1"/>
</dbReference>
<name>A0A3G2L7W0_9FLAO</name>
<sequence>MYSNEIFADFPRSLPKDSKEKLKKDSTILNKVVKQLDKEQFNLLTEKHYEKLGLSKESYRLIENISFLQTVEKDITSVDFQQVLYQQEFISLFSYLEGYFQDVQRILFENDRSLLANDDKVIALNKILQAESYDKLISKIIDEKLEKSGYEKISSIIQKWKKEPFKIILKLKKSELEALEKFTCIRNIIVHNNSKINTDLIKYLDSGKYNVGLTFKLDSEIMKEYKDLIFEIIFSTYMEICSRYPTIIENEE</sequence>